<dbReference type="EMBL" id="JBANFI010000003">
    <property type="protein sequence ID" value="MFK7160693.1"/>
    <property type="molecule type" value="Genomic_DNA"/>
</dbReference>
<organism evidence="1 2">
    <name type="scientific">Marinospirillum alkalitolerans</name>
    <dbReference type="NCBI Taxonomy" id="3123374"/>
    <lineage>
        <taxon>Bacteria</taxon>
        <taxon>Pseudomonadati</taxon>
        <taxon>Pseudomonadota</taxon>
        <taxon>Gammaproteobacteria</taxon>
        <taxon>Oceanospirillales</taxon>
        <taxon>Oceanospirillaceae</taxon>
        <taxon>Marinospirillum</taxon>
    </lineage>
</organism>
<evidence type="ECO:0000313" key="1">
    <source>
        <dbReference type="EMBL" id="MFK7160693.1"/>
    </source>
</evidence>
<keyword evidence="2" id="KW-1185">Reference proteome</keyword>
<accession>A0ABW8PWM1</accession>
<name>A0ABW8PWM1_9GAMM</name>
<gene>
    <name evidence="1" type="ORF">V6U78_06545</name>
</gene>
<evidence type="ECO:0000313" key="2">
    <source>
        <dbReference type="Proteomes" id="UP001621714"/>
    </source>
</evidence>
<dbReference type="Proteomes" id="UP001621714">
    <property type="component" value="Unassembled WGS sequence"/>
</dbReference>
<proteinExistence type="predicted"/>
<reference evidence="1 2" key="1">
    <citation type="submission" date="2024-02" db="EMBL/GenBank/DDBJ databases">
        <title>Marinospirillum sp. MEB 164 isolated from Lonar lake sediment.</title>
        <authorList>
            <person name="Joshi A."/>
            <person name="Thite S."/>
        </authorList>
    </citation>
    <scope>NUCLEOTIDE SEQUENCE [LARGE SCALE GENOMIC DNA]</scope>
    <source>
        <strain evidence="1 2">MEB164</strain>
    </source>
</reference>
<comment type="caution">
    <text evidence="1">The sequence shown here is derived from an EMBL/GenBank/DDBJ whole genome shotgun (WGS) entry which is preliminary data.</text>
</comment>
<sequence length="291" mass="30118">MISINSQVLADVARPASLGAGRLQAEQEGVQAPRVATQEVDAAPVISQQAVSAPQAAEEAKAEEKRSKGNGFLSRFANRVQEGFSAVKEKVNQGISVAQGVVDRVKQAGASIANEVRQGVERIKEPVAELSNRLGQLKDTAVAMKDSAVSLVKLGVSTAVSVGEGVLKAGASIAAGVASVGQAFSSGKTFGERAYHLSEGVSKLAGAIDPLKNSWNQIGAAREEGRVHLGALKDNWAVAQGQMAGVKEQFQSVKAEAAMTWQAVRQEGAQASSDISALLRPEGAAGLQQLA</sequence>
<protein>
    <submittedName>
        <fullName evidence="1">Uncharacterized protein</fullName>
    </submittedName>
</protein>
<dbReference type="RefSeq" id="WP_405338648.1">
    <property type="nucleotide sequence ID" value="NZ_JBANFI010000003.1"/>
</dbReference>